<dbReference type="Proteomes" id="UP000076404">
    <property type="component" value="Chromosome"/>
</dbReference>
<dbReference type="PANTHER" id="PTHR45458">
    <property type="entry name" value="SHORT-CHAIN DEHYDROGENASE/REDUCTASE SDR"/>
    <property type="match status" value="1"/>
</dbReference>
<evidence type="ECO:0008006" key="3">
    <source>
        <dbReference type="Google" id="ProtNLM"/>
    </source>
</evidence>
<gene>
    <name evidence="1" type="ORF">GEMMAAP_07515</name>
</gene>
<dbReference type="Gene3D" id="3.40.50.720">
    <property type="entry name" value="NAD(P)-binding Rossmann-like Domain"/>
    <property type="match status" value="1"/>
</dbReference>
<reference evidence="1 2" key="1">
    <citation type="journal article" date="2014" name="Proc. Natl. Acad. Sci. U.S.A.">
        <title>Functional type 2 photosynthetic reaction centers found in the rare bacterial phylum Gemmatimonadetes.</title>
        <authorList>
            <person name="Zeng Y."/>
            <person name="Feng F."/>
            <person name="Medova H."/>
            <person name="Dean J."/>
            <person name="Koblizek M."/>
        </authorList>
    </citation>
    <scope>NUCLEOTIDE SEQUENCE [LARGE SCALE GENOMIC DNA]</scope>
    <source>
        <strain evidence="1 2">AP64</strain>
    </source>
</reference>
<dbReference type="GO" id="GO:0016616">
    <property type="term" value="F:oxidoreductase activity, acting on the CH-OH group of donors, NAD or NADP as acceptor"/>
    <property type="evidence" value="ECO:0007669"/>
    <property type="project" value="TreeGrafter"/>
</dbReference>
<evidence type="ECO:0000313" key="2">
    <source>
        <dbReference type="Proteomes" id="UP000076404"/>
    </source>
</evidence>
<accession>A0A143BJS3</accession>
<dbReference type="eggNOG" id="COG1028">
    <property type="taxonomic scope" value="Bacteria"/>
</dbReference>
<organism evidence="1 2">
    <name type="scientific">Gemmatimonas phototrophica</name>
    <dbReference type="NCBI Taxonomy" id="1379270"/>
    <lineage>
        <taxon>Bacteria</taxon>
        <taxon>Pseudomonadati</taxon>
        <taxon>Gemmatimonadota</taxon>
        <taxon>Gemmatimonadia</taxon>
        <taxon>Gemmatimonadales</taxon>
        <taxon>Gemmatimonadaceae</taxon>
        <taxon>Gemmatimonas</taxon>
    </lineage>
</organism>
<dbReference type="OrthoDB" id="5786478at2"/>
<dbReference type="STRING" id="1379270.GEMMAAP_07515"/>
<sequence>MNAVSPRRTLVTGAAKPLGVELVRQALLRGDKVYAACRNPARVPVLADLRAEFGGLELLALDPADPSSVADAVPVLESLTDSLDMLILGPAEAGPHETLASAERDEHLQSLTGTGLTEHFRRHAVAPLLLVRTLLPWLAKGDKARVLVISTWLGSLAGKTQGGDYATCASAAALNMLTRTVAHDLSQEGIVVCLGNPGNYATSPDGPAFRVPIDEAALGLIMQTERLPLDRSGSFVDWTGAERPW</sequence>
<evidence type="ECO:0000313" key="1">
    <source>
        <dbReference type="EMBL" id="AMW04730.1"/>
    </source>
</evidence>
<dbReference type="RefSeq" id="WP_026850485.1">
    <property type="nucleotide sequence ID" value="NZ_CP011454.1"/>
</dbReference>
<reference evidence="1 2" key="2">
    <citation type="journal article" date="2016" name="Environ. Microbiol. Rep.">
        <title>Metagenomic evidence for the presence of phototrophic Gemmatimonadetes bacteria in diverse environments.</title>
        <authorList>
            <person name="Zeng Y."/>
            <person name="Baumbach J."/>
            <person name="Barbosa E.G."/>
            <person name="Azevedo V."/>
            <person name="Zhang C."/>
            <person name="Koblizek M."/>
        </authorList>
    </citation>
    <scope>NUCLEOTIDE SEQUENCE [LARGE SCALE GENOMIC DNA]</scope>
    <source>
        <strain evidence="1 2">AP64</strain>
    </source>
</reference>
<dbReference type="SUPFAM" id="SSF51735">
    <property type="entry name" value="NAD(P)-binding Rossmann-fold domains"/>
    <property type="match status" value="1"/>
</dbReference>
<dbReference type="EMBL" id="CP011454">
    <property type="protein sequence ID" value="AMW04730.1"/>
    <property type="molecule type" value="Genomic_DNA"/>
</dbReference>
<dbReference type="Pfam" id="PF00106">
    <property type="entry name" value="adh_short"/>
    <property type="match status" value="1"/>
</dbReference>
<protein>
    <recommendedName>
        <fullName evidence="3">Short-chain dehydrogenase</fullName>
    </recommendedName>
</protein>
<keyword evidence="2" id="KW-1185">Reference proteome</keyword>
<name>A0A143BJS3_9BACT</name>
<proteinExistence type="predicted"/>
<dbReference type="AlphaFoldDB" id="A0A143BJS3"/>
<dbReference type="InterPro" id="IPR036291">
    <property type="entry name" value="NAD(P)-bd_dom_sf"/>
</dbReference>
<dbReference type="KEGG" id="gph:GEMMAAP_07515"/>
<dbReference type="PANTHER" id="PTHR45458:SF1">
    <property type="entry name" value="SHORT CHAIN DEHYDROGENASE"/>
    <property type="match status" value="1"/>
</dbReference>
<dbReference type="InterPro" id="IPR052184">
    <property type="entry name" value="SDR_enzymes"/>
</dbReference>
<dbReference type="InterPro" id="IPR002347">
    <property type="entry name" value="SDR_fam"/>
</dbReference>